<dbReference type="FunFam" id="4.10.410.10:FF:000004">
    <property type="entry name" value="Tissue factor pathway inhibitor"/>
    <property type="match status" value="1"/>
</dbReference>
<dbReference type="InterPro" id="IPR020901">
    <property type="entry name" value="Prtase_inh_Kunz-CS"/>
</dbReference>
<dbReference type="PRINTS" id="PR00759">
    <property type="entry name" value="BASICPTASE"/>
</dbReference>
<evidence type="ECO:0000256" key="1">
    <source>
        <dbReference type="ARBA" id="ARBA00022690"/>
    </source>
</evidence>
<dbReference type="InterPro" id="IPR036880">
    <property type="entry name" value="Kunitz_BPTI_sf"/>
</dbReference>
<organism evidence="6 7">
    <name type="scientific">Diploptera punctata</name>
    <name type="common">Pacific beetle cockroach</name>
    <dbReference type="NCBI Taxonomy" id="6984"/>
    <lineage>
        <taxon>Eukaryota</taxon>
        <taxon>Metazoa</taxon>
        <taxon>Ecdysozoa</taxon>
        <taxon>Arthropoda</taxon>
        <taxon>Hexapoda</taxon>
        <taxon>Insecta</taxon>
        <taxon>Pterygota</taxon>
        <taxon>Neoptera</taxon>
        <taxon>Polyneoptera</taxon>
        <taxon>Dictyoptera</taxon>
        <taxon>Blattodea</taxon>
        <taxon>Blaberoidea</taxon>
        <taxon>Blaberidae</taxon>
        <taxon>Diplopterinae</taxon>
        <taxon>Diploptera</taxon>
    </lineage>
</organism>
<dbReference type="GO" id="GO:0004867">
    <property type="term" value="F:serine-type endopeptidase inhibitor activity"/>
    <property type="evidence" value="ECO:0007669"/>
    <property type="project" value="UniProtKB-KW"/>
</dbReference>
<keyword evidence="3" id="KW-1015">Disulfide bond</keyword>
<feature type="domain" description="BPTI/Kunitz inhibitor" evidence="5">
    <location>
        <begin position="171"/>
        <end position="221"/>
    </location>
</feature>
<evidence type="ECO:0000256" key="2">
    <source>
        <dbReference type="ARBA" id="ARBA00022900"/>
    </source>
</evidence>
<dbReference type="PROSITE" id="PS50279">
    <property type="entry name" value="BPTI_KUNITZ_2"/>
    <property type="match status" value="2"/>
</dbReference>
<dbReference type="SMART" id="SM00131">
    <property type="entry name" value="KU"/>
    <property type="match status" value="2"/>
</dbReference>
<evidence type="ECO:0000256" key="3">
    <source>
        <dbReference type="ARBA" id="ARBA00023157"/>
    </source>
</evidence>
<comment type="caution">
    <text evidence="6">The sequence shown here is derived from an EMBL/GenBank/DDBJ whole genome shotgun (WGS) entry which is preliminary data.</text>
</comment>
<proteinExistence type="predicted"/>
<dbReference type="PROSITE" id="PS00280">
    <property type="entry name" value="BPTI_KUNITZ_1"/>
    <property type="match status" value="2"/>
</dbReference>
<dbReference type="GO" id="GO:0005615">
    <property type="term" value="C:extracellular space"/>
    <property type="evidence" value="ECO:0007669"/>
    <property type="project" value="TreeGrafter"/>
</dbReference>
<keyword evidence="2" id="KW-0722">Serine protease inhibitor</keyword>
<evidence type="ECO:0000313" key="7">
    <source>
        <dbReference type="Proteomes" id="UP001233999"/>
    </source>
</evidence>
<dbReference type="InterPro" id="IPR050098">
    <property type="entry name" value="TFPI/VKTCI-like"/>
</dbReference>
<reference evidence="6" key="2">
    <citation type="submission" date="2023-05" db="EMBL/GenBank/DDBJ databases">
        <authorList>
            <person name="Fouks B."/>
        </authorList>
    </citation>
    <scope>NUCLEOTIDE SEQUENCE</scope>
    <source>
        <strain evidence="6">Stay&amp;Tobe</strain>
        <tissue evidence="6">Testes</tissue>
    </source>
</reference>
<evidence type="ECO:0000259" key="5">
    <source>
        <dbReference type="PROSITE" id="PS50279"/>
    </source>
</evidence>
<reference evidence="6" key="1">
    <citation type="journal article" date="2023" name="IScience">
        <title>Live-bearing cockroach genome reveals convergent evolutionary mechanisms linked to viviparity in insects and beyond.</title>
        <authorList>
            <person name="Fouks B."/>
            <person name="Harrison M.C."/>
            <person name="Mikhailova A.A."/>
            <person name="Marchal E."/>
            <person name="English S."/>
            <person name="Carruthers M."/>
            <person name="Jennings E.C."/>
            <person name="Chiamaka E.L."/>
            <person name="Frigard R.A."/>
            <person name="Pippel M."/>
            <person name="Attardo G.M."/>
            <person name="Benoit J.B."/>
            <person name="Bornberg-Bauer E."/>
            <person name="Tobe S.S."/>
        </authorList>
    </citation>
    <scope>NUCLEOTIDE SEQUENCE</scope>
    <source>
        <strain evidence="6">Stay&amp;Tobe</strain>
    </source>
</reference>
<dbReference type="PANTHER" id="PTHR10083">
    <property type="entry name" value="KUNITZ-TYPE PROTEASE INHIBITOR-RELATED"/>
    <property type="match status" value="1"/>
</dbReference>
<dbReference type="Pfam" id="PF00014">
    <property type="entry name" value="Kunitz_BPTI"/>
    <property type="match status" value="2"/>
</dbReference>
<dbReference type="AlphaFoldDB" id="A0AAD8E3R8"/>
<dbReference type="EMBL" id="JASPKZ010009823">
    <property type="protein sequence ID" value="KAJ9575684.1"/>
    <property type="molecule type" value="Genomic_DNA"/>
</dbReference>
<sequence>MIMRVLLLLTVLAAVQARAYYDAIVIDAESRTDDGEETSYRRTFEDCLHPKETGHCRAFFQSYYFNMKTKKCEQFVYSGCGGNNNRFETLEECKKLCSIKRKEDLTVTGNRKCNQDASPPVCNKGCSIVLDNNNCPKCQCHKGKHHYPKKYLDARKTYSEGKSTRKHDIVCSLPAVRGHCRALLPRWRYDPEAGKCTEFKFGGCDGNGNNFMTEHQCMRTCRGFRSLA</sequence>
<name>A0AAD8E3R8_DIPPU</name>
<dbReference type="PANTHER" id="PTHR10083:SF373">
    <property type="entry name" value="SERINE PEPTIDASE INHIBITOR, KUNITZ TYPE, 2"/>
    <property type="match status" value="1"/>
</dbReference>
<keyword evidence="7" id="KW-1185">Reference proteome</keyword>
<protein>
    <recommendedName>
        <fullName evidence="5">BPTI/Kunitz inhibitor domain-containing protein</fullName>
    </recommendedName>
</protein>
<accession>A0AAD8E3R8</accession>
<dbReference type="Gene3D" id="4.10.410.10">
    <property type="entry name" value="Pancreatic trypsin inhibitor Kunitz domain"/>
    <property type="match status" value="2"/>
</dbReference>
<keyword evidence="4" id="KW-0732">Signal</keyword>
<dbReference type="FunFam" id="4.10.410.10:FF:000025">
    <property type="entry name" value="Papilin-like Protein"/>
    <property type="match status" value="1"/>
</dbReference>
<gene>
    <name evidence="6" type="ORF">L9F63_007443</name>
</gene>
<evidence type="ECO:0000256" key="4">
    <source>
        <dbReference type="SAM" id="SignalP"/>
    </source>
</evidence>
<dbReference type="InterPro" id="IPR002223">
    <property type="entry name" value="Kunitz_BPTI"/>
</dbReference>
<feature type="signal peptide" evidence="4">
    <location>
        <begin position="1"/>
        <end position="17"/>
    </location>
</feature>
<keyword evidence="1" id="KW-0646">Protease inhibitor</keyword>
<evidence type="ECO:0000313" key="6">
    <source>
        <dbReference type="EMBL" id="KAJ9575684.1"/>
    </source>
</evidence>
<feature type="domain" description="BPTI/Kunitz inhibitor" evidence="5">
    <location>
        <begin position="47"/>
        <end position="97"/>
    </location>
</feature>
<feature type="chain" id="PRO_5042098899" description="BPTI/Kunitz inhibitor domain-containing protein" evidence="4">
    <location>
        <begin position="18"/>
        <end position="228"/>
    </location>
</feature>
<dbReference type="SUPFAM" id="SSF57362">
    <property type="entry name" value="BPTI-like"/>
    <property type="match status" value="2"/>
</dbReference>
<dbReference type="CDD" id="cd00109">
    <property type="entry name" value="Kunitz-type"/>
    <property type="match status" value="2"/>
</dbReference>
<dbReference type="Proteomes" id="UP001233999">
    <property type="component" value="Unassembled WGS sequence"/>
</dbReference>